<keyword evidence="2" id="KW-1185">Reference proteome</keyword>
<dbReference type="RefSeq" id="WP_140995967.1">
    <property type="nucleotide sequence ID" value="NZ_VDCZ01000001.1"/>
</dbReference>
<dbReference type="EMBL" id="WQLW01000001">
    <property type="protein sequence ID" value="MVO07541.1"/>
    <property type="molecule type" value="Genomic_DNA"/>
</dbReference>
<comment type="caution">
    <text evidence="1">The sequence shown here is derived from an EMBL/GenBank/DDBJ whole genome shotgun (WGS) entry which is preliminary data.</text>
</comment>
<dbReference type="Proteomes" id="UP000431264">
    <property type="component" value="Unassembled WGS sequence"/>
</dbReference>
<accession>A0A6I4IHS6</accession>
<evidence type="ECO:0000313" key="1">
    <source>
        <dbReference type="EMBL" id="MVO07541.1"/>
    </source>
</evidence>
<dbReference type="OrthoDB" id="8613708at2"/>
<reference evidence="2" key="1">
    <citation type="submission" date="2019-05" db="EMBL/GenBank/DDBJ databases">
        <title>Flavobacterium profundi sp. nov., isolated from a deep-sea seamount.</title>
        <authorList>
            <person name="Zhang D.-C."/>
        </authorList>
    </citation>
    <scope>NUCLEOTIDE SEQUENCE [LARGE SCALE GENOMIC DNA]</scope>
    <source>
        <strain evidence="2">TP390</strain>
    </source>
</reference>
<dbReference type="AlphaFoldDB" id="A0A6I4IHS6"/>
<proteinExistence type="predicted"/>
<organism evidence="1 2">
    <name type="scientific">Flavobacterium profundi</name>
    <dbReference type="NCBI Taxonomy" id="1774945"/>
    <lineage>
        <taxon>Bacteria</taxon>
        <taxon>Pseudomonadati</taxon>
        <taxon>Bacteroidota</taxon>
        <taxon>Flavobacteriia</taxon>
        <taxon>Flavobacteriales</taxon>
        <taxon>Flavobacteriaceae</taxon>
        <taxon>Flavobacterium</taxon>
    </lineage>
</organism>
<gene>
    <name evidence="1" type="ORF">GOQ30_00015</name>
</gene>
<evidence type="ECO:0000313" key="2">
    <source>
        <dbReference type="Proteomes" id="UP000431264"/>
    </source>
</evidence>
<name>A0A6I4IHS6_9FLAO</name>
<protein>
    <submittedName>
        <fullName evidence="1">Uncharacterized protein</fullName>
    </submittedName>
</protein>
<sequence>MEYVIKTLLADKDLLVEKLKSKENTDANIERIAQIKKAINWLNKISELKLEEVNKYEMVKLPDMNTGYSEYRLMNDCETDDRMQWIEFKDHIGLTTGDFIIGKKP</sequence>